<feature type="region of interest" description="Disordered" evidence="1">
    <location>
        <begin position="74"/>
        <end position="95"/>
    </location>
</feature>
<keyword evidence="3" id="KW-1185">Reference proteome</keyword>
<protein>
    <submittedName>
        <fullName evidence="2">Uncharacterized protein</fullName>
    </submittedName>
</protein>
<gene>
    <name evidence="2" type="ORF">PIB30_086524</name>
</gene>
<organism evidence="2 3">
    <name type="scientific">Stylosanthes scabra</name>
    <dbReference type="NCBI Taxonomy" id="79078"/>
    <lineage>
        <taxon>Eukaryota</taxon>
        <taxon>Viridiplantae</taxon>
        <taxon>Streptophyta</taxon>
        <taxon>Embryophyta</taxon>
        <taxon>Tracheophyta</taxon>
        <taxon>Spermatophyta</taxon>
        <taxon>Magnoliopsida</taxon>
        <taxon>eudicotyledons</taxon>
        <taxon>Gunneridae</taxon>
        <taxon>Pentapetalae</taxon>
        <taxon>rosids</taxon>
        <taxon>fabids</taxon>
        <taxon>Fabales</taxon>
        <taxon>Fabaceae</taxon>
        <taxon>Papilionoideae</taxon>
        <taxon>50 kb inversion clade</taxon>
        <taxon>dalbergioids sensu lato</taxon>
        <taxon>Dalbergieae</taxon>
        <taxon>Pterocarpus clade</taxon>
        <taxon>Stylosanthes</taxon>
    </lineage>
</organism>
<comment type="caution">
    <text evidence="2">The sequence shown here is derived from an EMBL/GenBank/DDBJ whole genome shotgun (WGS) entry which is preliminary data.</text>
</comment>
<dbReference type="Proteomes" id="UP001341840">
    <property type="component" value="Unassembled WGS sequence"/>
</dbReference>
<reference evidence="2 3" key="1">
    <citation type="journal article" date="2023" name="Plants (Basel)">
        <title>Bridging the Gap: Combining Genomics and Transcriptomics Approaches to Understand Stylosanthes scabra, an Orphan Legume from the Brazilian Caatinga.</title>
        <authorList>
            <person name="Ferreira-Neto J.R.C."/>
            <person name="da Silva M.D."/>
            <person name="Binneck E."/>
            <person name="de Melo N.F."/>
            <person name="da Silva R.H."/>
            <person name="de Melo A.L.T.M."/>
            <person name="Pandolfi V."/>
            <person name="Bustamante F.O."/>
            <person name="Brasileiro-Vidal A.C."/>
            <person name="Benko-Iseppon A.M."/>
        </authorList>
    </citation>
    <scope>NUCLEOTIDE SEQUENCE [LARGE SCALE GENOMIC DNA]</scope>
    <source>
        <tissue evidence="2">Leaves</tissue>
    </source>
</reference>
<feature type="non-terminal residue" evidence="2">
    <location>
        <position position="1"/>
    </location>
</feature>
<proteinExistence type="predicted"/>
<dbReference type="EMBL" id="JASCZI010152521">
    <property type="protein sequence ID" value="MED6176271.1"/>
    <property type="molecule type" value="Genomic_DNA"/>
</dbReference>
<feature type="compositionally biased region" description="Acidic residues" evidence="1">
    <location>
        <begin position="84"/>
        <end position="95"/>
    </location>
</feature>
<sequence length="108" mass="12068">HKLDDLDSDEEWIVENEDELEDNIENIVNSNDKLVHDEFATSRVGGGSTSDDLAIPNYDDEEFYKLLGRAPTPTIPNPVCNEGGESDDNIEVEDDDNDALEDLLKMSL</sequence>
<evidence type="ECO:0000313" key="3">
    <source>
        <dbReference type="Proteomes" id="UP001341840"/>
    </source>
</evidence>
<accession>A0ABU6VSU3</accession>
<evidence type="ECO:0000313" key="2">
    <source>
        <dbReference type="EMBL" id="MED6176271.1"/>
    </source>
</evidence>
<evidence type="ECO:0000256" key="1">
    <source>
        <dbReference type="SAM" id="MobiDB-lite"/>
    </source>
</evidence>
<name>A0ABU6VSU3_9FABA</name>